<dbReference type="Proteomes" id="UP000789595">
    <property type="component" value="Unassembled WGS sequence"/>
</dbReference>
<feature type="region of interest" description="Disordered" evidence="1">
    <location>
        <begin position="468"/>
        <end position="498"/>
    </location>
</feature>
<evidence type="ECO:0000256" key="1">
    <source>
        <dbReference type="SAM" id="MobiDB-lite"/>
    </source>
</evidence>
<feature type="region of interest" description="Disordered" evidence="1">
    <location>
        <begin position="528"/>
        <end position="585"/>
    </location>
</feature>
<keyword evidence="3" id="KW-1185">Reference proteome</keyword>
<sequence length="585" mass="63236">MSAQEAANGFVSGELLLRSDENDDRCLPPALEKRLRDSLRGRVARKRCGRSLRRAAILREAAAERRGATVASIAAAKTRGEGLVEEGRAAARRAARAQTRREQRDEEDADARLATLAIRYGSVVAAERRAAQCRERVAEAERLKAIDVLELRNRLAAFALHCDHETRGAARLRRLTPRDAQYARCRRAAAENARRGFFAGGGPFAGLDVVDVFKIENRCLLDAFQREVERRKTPRSDEKKIAVKGLFCDVPAASVERLVLYGLRGDAAPLERTLFDDAWLADQSRTPGAPTAASPGGFGGTVERKPTEVKARRAARDAASLEFPRAFSRYSTLESVRGDARKGGERAGRLRVLALCRVLVGAVRVEEDASTDGPEPDALYSSVREEYRPLKPENVLPEFLLLYRLAPAKDKTHVDAPALSGGAALALDGVARQAAGLFAEDGPAAAGDDAAFPRCEHKAPLALAAALTEAPKQPSPRRPRASALADPPGGEPPRPAAADPVAAHWDLVQRNALHEKRRIVAEIEKVLSSAGEAAASPPRPPSRPADAAWADEPSSPAEKRGRAVSPPWPAPPQQGRPRSPRARPR</sequence>
<evidence type="ECO:0000313" key="3">
    <source>
        <dbReference type="Proteomes" id="UP000789595"/>
    </source>
</evidence>
<feature type="region of interest" description="Disordered" evidence="1">
    <location>
        <begin position="285"/>
        <end position="307"/>
    </location>
</feature>
<accession>A0A8J2X2L4</accession>
<gene>
    <name evidence="2" type="ORF">PECAL_3P17710</name>
</gene>
<dbReference type="EMBL" id="CAKKNE010000003">
    <property type="protein sequence ID" value="CAH0371816.1"/>
    <property type="molecule type" value="Genomic_DNA"/>
</dbReference>
<protein>
    <submittedName>
        <fullName evidence="2">Uncharacterized protein</fullName>
    </submittedName>
</protein>
<reference evidence="2" key="1">
    <citation type="submission" date="2021-11" db="EMBL/GenBank/DDBJ databases">
        <authorList>
            <consortium name="Genoscope - CEA"/>
            <person name="William W."/>
        </authorList>
    </citation>
    <scope>NUCLEOTIDE SEQUENCE</scope>
</reference>
<proteinExistence type="predicted"/>
<comment type="caution">
    <text evidence="2">The sequence shown here is derived from an EMBL/GenBank/DDBJ whole genome shotgun (WGS) entry which is preliminary data.</text>
</comment>
<feature type="region of interest" description="Disordered" evidence="1">
    <location>
        <begin position="85"/>
        <end position="108"/>
    </location>
</feature>
<evidence type="ECO:0000313" key="2">
    <source>
        <dbReference type="EMBL" id="CAH0371816.1"/>
    </source>
</evidence>
<dbReference type="OrthoDB" id="191287at2759"/>
<name>A0A8J2X2L4_9STRA</name>
<organism evidence="2 3">
    <name type="scientific">Pelagomonas calceolata</name>
    <dbReference type="NCBI Taxonomy" id="35677"/>
    <lineage>
        <taxon>Eukaryota</taxon>
        <taxon>Sar</taxon>
        <taxon>Stramenopiles</taxon>
        <taxon>Ochrophyta</taxon>
        <taxon>Pelagophyceae</taxon>
        <taxon>Pelagomonadales</taxon>
        <taxon>Pelagomonadaceae</taxon>
        <taxon>Pelagomonas</taxon>
    </lineage>
</organism>
<dbReference type="AlphaFoldDB" id="A0A8J2X2L4"/>